<accession>A0ABP6RK99</accession>
<keyword evidence="1" id="KW-0472">Membrane</keyword>
<feature type="transmembrane region" description="Helical" evidence="1">
    <location>
        <begin position="12"/>
        <end position="29"/>
    </location>
</feature>
<dbReference type="InterPro" id="IPR014582">
    <property type="entry name" value="UCP033535_lipo"/>
</dbReference>
<organism evidence="2 3">
    <name type="scientific">Nesterenkonia halobia</name>
    <dbReference type="NCBI Taxonomy" id="37922"/>
    <lineage>
        <taxon>Bacteria</taxon>
        <taxon>Bacillati</taxon>
        <taxon>Actinomycetota</taxon>
        <taxon>Actinomycetes</taxon>
        <taxon>Micrococcales</taxon>
        <taxon>Micrococcaceae</taxon>
        <taxon>Nesterenkonia</taxon>
    </lineage>
</organism>
<dbReference type="RefSeq" id="WP_344722284.1">
    <property type="nucleotide sequence ID" value="NZ_BAAAYG010000017.1"/>
</dbReference>
<reference evidence="3" key="1">
    <citation type="journal article" date="2019" name="Int. J. Syst. Evol. Microbiol.">
        <title>The Global Catalogue of Microorganisms (GCM) 10K type strain sequencing project: providing services to taxonomists for standard genome sequencing and annotation.</title>
        <authorList>
            <consortium name="The Broad Institute Genomics Platform"/>
            <consortium name="The Broad Institute Genome Sequencing Center for Infectious Disease"/>
            <person name="Wu L."/>
            <person name="Ma J."/>
        </authorList>
    </citation>
    <scope>NUCLEOTIDE SEQUENCE [LARGE SCALE GENOMIC DNA]</scope>
    <source>
        <strain evidence="3">JCM 11483</strain>
    </source>
</reference>
<keyword evidence="1" id="KW-1133">Transmembrane helix</keyword>
<evidence type="ECO:0008006" key="4">
    <source>
        <dbReference type="Google" id="ProtNLM"/>
    </source>
</evidence>
<evidence type="ECO:0000313" key="2">
    <source>
        <dbReference type="EMBL" id="GAA3288393.1"/>
    </source>
</evidence>
<protein>
    <recommendedName>
        <fullName evidence="4">DUF2291 domain-containing protein</fullName>
    </recommendedName>
</protein>
<sequence length="223" mass="23118">MSRAQTPRITRSRLIGGAVVVVLAAAMLLNTRFLTPEEVDALTPDEFDPAATAEDLHAQAAEELVGDPADLDAVTSAIAEDPEAAAEEFEALSPSEGTDAYTVSVTGTVEDADENTLTLGVDGLSTERPVVVPVGTAVDGTLIRDLTGFEFGDAPGQTGYQQVGNELAALLRADAAEALGDDPSSLVDQEVTVRGVLRHVRTGGEAPEGKPITIQPIELEADG</sequence>
<dbReference type="SUPFAM" id="SSF141318">
    <property type="entry name" value="TM0957-like"/>
    <property type="match status" value="1"/>
</dbReference>
<dbReference type="Proteomes" id="UP001501736">
    <property type="component" value="Unassembled WGS sequence"/>
</dbReference>
<dbReference type="InterPro" id="IPR036215">
    <property type="entry name" value="TM0957-like_sf"/>
</dbReference>
<dbReference type="EMBL" id="BAAAYG010000017">
    <property type="protein sequence ID" value="GAA3288393.1"/>
    <property type="molecule type" value="Genomic_DNA"/>
</dbReference>
<proteinExistence type="predicted"/>
<keyword evidence="3" id="KW-1185">Reference proteome</keyword>
<gene>
    <name evidence="2" type="ORF">GCM10020260_26880</name>
</gene>
<comment type="caution">
    <text evidence="2">The sequence shown here is derived from an EMBL/GenBank/DDBJ whole genome shotgun (WGS) entry which is preliminary data.</text>
</comment>
<name>A0ABP6RK99_9MICC</name>
<evidence type="ECO:0000256" key="1">
    <source>
        <dbReference type="SAM" id="Phobius"/>
    </source>
</evidence>
<dbReference type="Pfam" id="PF10054">
    <property type="entry name" value="DUF2291"/>
    <property type="match status" value="1"/>
</dbReference>
<evidence type="ECO:0000313" key="3">
    <source>
        <dbReference type="Proteomes" id="UP001501736"/>
    </source>
</evidence>
<keyword evidence="1" id="KW-0812">Transmembrane</keyword>